<dbReference type="GO" id="GO:0008616">
    <property type="term" value="P:tRNA queuosine(34) biosynthetic process"/>
    <property type="evidence" value="ECO:0007669"/>
    <property type="project" value="UniProtKB-UniRule"/>
</dbReference>
<evidence type="ECO:0000256" key="5">
    <source>
        <dbReference type="HAMAP-Rule" id="MF_00113"/>
    </source>
</evidence>
<dbReference type="OrthoDB" id="9805933at2"/>
<protein>
    <recommendedName>
        <fullName evidence="5">S-adenosylmethionine:tRNA ribosyltransferase-isomerase</fullName>
        <ecNumber evidence="5">2.4.99.17</ecNumber>
    </recommendedName>
    <alternativeName>
        <fullName evidence="5">Queuosine biosynthesis protein QueA</fullName>
    </alternativeName>
</protein>
<comment type="caution">
    <text evidence="6">The sequence shown here is derived from an EMBL/GenBank/DDBJ whole genome shotgun (WGS) entry which is preliminary data.</text>
</comment>
<name>A0A2N3IHA4_9BACT</name>
<comment type="subunit">
    <text evidence="5">Monomer.</text>
</comment>
<comment type="function">
    <text evidence="5">Transfers and isomerizes the ribose moiety from AdoMet to the 7-aminomethyl group of 7-deazaguanine (preQ1-tRNA) to give epoxyqueuosine (oQ-tRNA).</text>
</comment>
<dbReference type="GO" id="GO:0005737">
    <property type="term" value="C:cytoplasm"/>
    <property type="evidence" value="ECO:0007669"/>
    <property type="project" value="UniProtKB-SubCell"/>
</dbReference>
<dbReference type="Gene3D" id="3.40.1780.10">
    <property type="entry name" value="QueA-like"/>
    <property type="match status" value="2"/>
</dbReference>
<dbReference type="Proteomes" id="UP000233387">
    <property type="component" value="Unassembled WGS sequence"/>
</dbReference>
<dbReference type="EC" id="2.4.99.17" evidence="5"/>
<evidence type="ECO:0000313" key="6">
    <source>
        <dbReference type="EMBL" id="PKQ69696.1"/>
    </source>
</evidence>
<comment type="similarity">
    <text evidence="5">Belongs to the QueA family.</text>
</comment>
<evidence type="ECO:0000256" key="2">
    <source>
        <dbReference type="ARBA" id="ARBA00022679"/>
    </source>
</evidence>
<keyword evidence="4 5" id="KW-0671">Queuosine biosynthesis</keyword>
<evidence type="ECO:0000256" key="3">
    <source>
        <dbReference type="ARBA" id="ARBA00022691"/>
    </source>
</evidence>
<dbReference type="RefSeq" id="WP_101358527.1">
    <property type="nucleotide sequence ID" value="NZ_NKXO01000017.1"/>
</dbReference>
<sequence>MQLSDFDYHLPPELIAQEPLPLRDQAKLLFYNKGTIADHIFYELPQILPQNSFLVFNNTKVIPARLLLQKSSGAWIEIFLLEPVEPHSLVTIAMQARRRCLWECMIGNKKRFKDAIEVPITIRKEELSLKCSLVSENRVLFEWENEKVSFAEILECLGKIPLPPYIKREVSEKDKERYQTIFALKEGAVAAPTASLHFTENVFENLKNKNISYDFLTLHVGAGTFQPIKVANFQEHKIHSERLIVSLQNIENLINNVHKNIIPVGTTSMRTLESLYWFGTEIILGKSHSPILHIKQQVPYQIPVSQHPPLQEALQAIKELMQQHQINELQGSTEIYIYPSYDFKVCKGLITNFHMPQTTLILLIAAFVGNDWRKIYQHALQNNYRFLSYGDSSLLLPS</sequence>
<dbReference type="AlphaFoldDB" id="A0A2N3IHA4"/>
<dbReference type="Gene3D" id="2.40.10.240">
    <property type="entry name" value="QueA-like"/>
    <property type="match status" value="1"/>
</dbReference>
<dbReference type="PANTHER" id="PTHR30307:SF0">
    <property type="entry name" value="S-ADENOSYLMETHIONINE:TRNA RIBOSYLTRANSFERASE-ISOMERASE"/>
    <property type="match status" value="1"/>
</dbReference>
<dbReference type="HAMAP" id="MF_00113">
    <property type="entry name" value="QueA"/>
    <property type="match status" value="1"/>
</dbReference>
<evidence type="ECO:0000313" key="7">
    <source>
        <dbReference type="Proteomes" id="UP000233387"/>
    </source>
</evidence>
<dbReference type="EMBL" id="NKXO01000017">
    <property type="protein sequence ID" value="PKQ69696.1"/>
    <property type="molecule type" value="Genomic_DNA"/>
</dbReference>
<keyword evidence="3 5" id="KW-0949">S-adenosyl-L-methionine</keyword>
<keyword evidence="1 5" id="KW-0963">Cytoplasm</keyword>
<gene>
    <name evidence="5" type="primary">queA</name>
    <name evidence="6" type="ORF">Rain11_1259</name>
</gene>
<comment type="subcellular location">
    <subcellularLocation>
        <location evidence="5">Cytoplasm</location>
    </subcellularLocation>
</comment>
<dbReference type="UniPathway" id="UPA00392"/>
<comment type="catalytic activity">
    <reaction evidence="5">
        <text>7-aminomethyl-7-carbaguanosine(34) in tRNA + S-adenosyl-L-methionine = epoxyqueuosine(34) in tRNA + adenine + L-methionine + 2 H(+)</text>
        <dbReference type="Rhea" id="RHEA:32155"/>
        <dbReference type="Rhea" id="RHEA-COMP:10342"/>
        <dbReference type="Rhea" id="RHEA-COMP:18582"/>
        <dbReference type="ChEBI" id="CHEBI:15378"/>
        <dbReference type="ChEBI" id="CHEBI:16708"/>
        <dbReference type="ChEBI" id="CHEBI:57844"/>
        <dbReference type="ChEBI" id="CHEBI:59789"/>
        <dbReference type="ChEBI" id="CHEBI:82833"/>
        <dbReference type="ChEBI" id="CHEBI:194443"/>
        <dbReference type="EC" id="2.4.99.17"/>
    </reaction>
</comment>
<accession>A0A2N3IHA4</accession>
<keyword evidence="7" id="KW-1185">Reference proteome</keyword>
<evidence type="ECO:0000256" key="4">
    <source>
        <dbReference type="ARBA" id="ARBA00022785"/>
    </source>
</evidence>
<proteinExistence type="inferred from homology"/>
<dbReference type="InterPro" id="IPR042118">
    <property type="entry name" value="QueA_dom1"/>
</dbReference>
<keyword evidence="2 5" id="KW-0808">Transferase</keyword>
<dbReference type="Pfam" id="PF02547">
    <property type="entry name" value="Queuosine_synth"/>
    <property type="match status" value="1"/>
</dbReference>
<dbReference type="InterPro" id="IPR036100">
    <property type="entry name" value="QueA_sf"/>
</dbReference>
<dbReference type="PANTHER" id="PTHR30307">
    <property type="entry name" value="S-ADENOSYLMETHIONINE:TRNA RIBOSYLTRANSFERASE-ISOMERASE"/>
    <property type="match status" value="1"/>
</dbReference>
<keyword evidence="6" id="KW-0413">Isomerase</keyword>
<reference evidence="6 7" key="1">
    <citation type="submission" date="2017-06" db="EMBL/GenBank/DDBJ databases">
        <title>Raineya orbicola gen. nov., sp. nov. a slightly thermophilic bacterium of the phylum Bacteroidetes and the description of Raineyaceae fam. nov.</title>
        <authorList>
            <person name="Albuquerque L."/>
            <person name="Polonia A.R.M."/>
            <person name="Barroso C."/>
            <person name="Froufe H.J.C."/>
            <person name="Lage O."/>
            <person name="Lobo-Da-Cunha A."/>
            <person name="Egas C."/>
            <person name="Da Costa M.S."/>
        </authorList>
    </citation>
    <scope>NUCLEOTIDE SEQUENCE [LARGE SCALE GENOMIC DNA]</scope>
    <source>
        <strain evidence="6 7">SPSPC-11</strain>
    </source>
</reference>
<dbReference type="SUPFAM" id="SSF111337">
    <property type="entry name" value="QueA-like"/>
    <property type="match status" value="1"/>
</dbReference>
<comment type="pathway">
    <text evidence="5">tRNA modification; tRNA-queuosine biosynthesis.</text>
</comment>
<evidence type="ECO:0000256" key="1">
    <source>
        <dbReference type="ARBA" id="ARBA00022490"/>
    </source>
</evidence>
<dbReference type="InterPro" id="IPR003699">
    <property type="entry name" value="QueA"/>
</dbReference>
<dbReference type="GO" id="GO:0051075">
    <property type="term" value="F:S-adenosylmethionine:tRNA ribosyltransferase-isomerase activity"/>
    <property type="evidence" value="ECO:0007669"/>
    <property type="project" value="UniProtKB-EC"/>
</dbReference>
<organism evidence="6 7">
    <name type="scientific">Raineya orbicola</name>
    <dbReference type="NCBI Taxonomy" id="2016530"/>
    <lineage>
        <taxon>Bacteria</taxon>
        <taxon>Pseudomonadati</taxon>
        <taxon>Bacteroidota</taxon>
        <taxon>Cytophagia</taxon>
        <taxon>Cytophagales</taxon>
        <taxon>Raineyaceae</taxon>
        <taxon>Raineya</taxon>
    </lineage>
</organism>
<dbReference type="InterPro" id="IPR042119">
    <property type="entry name" value="QueA_dom2"/>
</dbReference>